<gene>
    <name evidence="2" type="ORF">N1F79_19740</name>
</gene>
<dbReference type="Proteomes" id="UP001337305">
    <property type="component" value="Unassembled WGS sequence"/>
</dbReference>
<reference evidence="2 3" key="1">
    <citation type="submission" date="2022-09" db="EMBL/GenBank/DDBJ databases">
        <title>Genome sequencing of Flavivirga sp. MEBiC05379.</title>
        <authorList>
            <person name="Oh H.-M."/>
            <person name="Kwon K.K."/>
            <person name="Park M.J."/>
            <person name="Yang S.-H."/>
        </authorList>
    </citation>
    <scope>NUCLEOTIDE SEQUENCE [LARGE SCALE GENOMIC DNA]</scope>
    <source>
        <strain evidence="2 3">MEBiC05379</strain>
    </source>
</reference>
<dbReference type="Pfam" id="PF14397">
    <property type="entry name" value="ATPgrasp_ST"/>
    <property type="match status" value="1"/>
</dbReference>
<dbReference type="InterPro" id="IPR039523">
    <property type="entry name" value="RimK-rel_E_lig_ATP-grasp"/>
</dbReference>
<comment type="caution">
    <text evidence="2">The sequence shown here is derived from an EMBL/GenBank/DDBJ whole genome shotgun (WGS) entry which is preliminary data.</text>
</comment>
<evidence type="ECO:0000259" key="1">
    <source>
        <dbReference type="Pfam" id="PF14397"/>
    </source>
</evidence>
<organism evidence="2 3">
    <name type="scientific">Flavivirga spongiicola</name>
    <dbReference type="NCBI Taxonomy" id="421621"/>
    <lineage>
        <taxon>Bacteria</taxon>
        <taxon>Pseudomonadati</taxon>
        <taxon>Bacteroidota</taxon>
        <taxon>Flavobacteriia</taxon>
        <taxon>Flavobacteriales</taxon>
        <taxon>Flavobacteriaceae</taxon>
        <taxon>Flavivirga</taxon>
    </lineage>
</organism>
<name>A0ABU7XZX8_9FLAO</name>
<feature type="domain" description="Alpha-L-glutamate ligase-related protein ATP-grasp" evidence="1">
    <location>
        <begin position="71"/>
        <end position="321"/>
    </location>
</feature>
<proteinExistence type="predicted"/>
<protein>
    <recommendedName>
        <fullName evidence="1">Alpha-L-glutamate ligase-related protein ATP-grasp domain-containing protein</fullName>
    </recommendedName>
</protein>
<dbReference type="RefSeq" id="WP_303307653.1">
    <property type="nucleotide sequence ID" value="NZ_JAODOP010000004.1"/>
</dbReference>
<dbReference type="SUPFAM" id="SSF56059">
    <property type="entry name" value="Glutathione synthetase ATP-binding domain-like"/>
    <property type="match status" value="1"/>
</dbReference>
<sequence length="338" mass="38738">MYYRRLIKLNKRTHRPPNLSFQQKKEIRTYYKSLGYKNIKTDYHEYYIGFNGKFSVKYIPEDIFHPIIAPAFNNQRQWPALLDKNLLDRIFVNIKQPKCVIKNMNGFYYSNGMQITQDEAINICSNSSFLVIKPSIDSGGGTGVVGFSLKNKNTDYKGLSLKEVMNLYSKDFIIQEVLIQHSEMKKLNESSVNTIRLLSFLKEGQVHILASVVRIGGTNSFVDSASMGGISCGINDDGFLNQTGYYKSGQNKVETDTGIKLDKFKIPAYQNVVNLVKDTHFKIPYFRLVAWDVAIDEDEEPVLIEYNTYRMGISSLQIAYGPFKEEFVDELLKKGRSN</sequence>
<dbReference type="EMBL" id="JAODOP010000004">
    <property type="protein sequence ID" value="MEF3835365.1"/>
    <property type="molecule type" value="Genomic_DNA"/>
</dbReference>
<evidence type="ECO:0000313" key="2">
    <source>
        <dbReference type="EMBL" id="MEF3835365.1"/>
    </source>
</evidence>
<evidence type="ECO:0000313" key="3">
    <source>
        <dbReference type="Proteomes" id="UP001337305"/>
    </source>
</evidence>
<accession>A0ABU7XZX8</accession>
<keyword evidence="3" id="KW-1185">Reference proteome</keyword>